<comment type="caution">
    <text evidence="3">The sequence shown here is derived from an EMBL/GenBank/DDBJ whole genome shotgun (WGS) entry which is preliminary data.</text>
</comment>
<feature type="transmembrane region" description="Helical" evidence="2">
    <location>
        <begin position="20"/>
        <end position="47"/>
    </location>
</feature>
<accession>A0AA86UV58</accession>
<reference evidence="3" key="1">
    <citation type="submission" date="2023-06" db="EMBL/GenBank/DDBJ databases">
        <authorList>
            <person name="Kurt Z."/>
        </authorList>
    </citation>
    <scope>NUCLEOTIDE SEQUENCE</scope>
</reference>
<feature type="transmembrane region" description="Helical" evidence="2">
    <location>
        <begin position="98"/>
        <end position="119"/>
    </location>
</feature>
<dbReference type="AlphaFoldDB" id="A0AA86UV58"/>
<keyword evidence="2" id="KW-0812">Transmembrane</keyword>
<evidence type="ECO:0000313" key="5">
    <source>
        <dbReference type="Proteomes" id="UP001642409"/>
    </source>
</evidence>
<evidence type="ECO:0000256" key="2">
    <source>
        <dbReference type="SAM" id="Phobius"/>
    </source>
</evidence>
<feature type="transmembrane region" description="Helical" evidence="2">
    <location>
        <begin position="125"/>
        <end position="145"/>
    </location>
</feature>
<evidence type="ECO:0000313" key="4">
    <source>
        <dbReference type="EMBL" id="CAL6064560.1"/>
    </source>
</evidence>
<evidence type="ECO:0000256" key="1">
    <source>
        <dbReference type="SAM" id="MobiDB-lite"/>
    </source>
</evidence>
<dbReference type="EMBL" id="CAXDID020000251">
    <property type="protein sequence ID" value="CAL6064560.1"/>
    <property type="molecule type" value="Genomic_DNA"/>
</dbReference>
<feature type="compositionally biased region" description="Polar residues" evidence="1">
    <location>
        <begin position="267"/>
        <end position="283"/>
    </location>
</feature>
<sequence length="283" mass="32243">MPNKLVLRYDRITEISTIGFLIMFGISALINIILLVICNSVLVLIFYDLKYSIIEEQFTTQQFSVDLLYQIKFAAVEGILRPFQIILSVLVQIERKPLNILLIVTKLVLFISAFLIVFFTYPLQVIIFPILADITFDLCCILPYFRMVRRVKKMRSKNDIENQAEAQDAPDAPIDDIPDLNHASSALYLEPLPAFDEPEKPPINAPPKPSTIVIKSLGTIDEYKTETKTARIVKMDLPQMSFNESVNEFKDEGSSYLDQSLRHESSDAFQQNTSSRGKSQVKK</sequence>
<dbReference type="EMBL" id="CATOUU010000997">
    <property type="protein sequence ID" value="CAI9965906.1"/>
    <property type="molecule type" value="Genomic_DNA"/>
</dbReference>
<dbReference type="Proteomes" id="UP001642409">
    <property type="component" value="Unassembled WGS sequence"/>
</dbReference>
<keyword evidence="2" id="KW-0472">Membrane</keyword>
<organism evidence="3">
    <name type="scientific">Hexamita inflata</name>
    <dbReference type="NCBI Taxonomy" id="28002"/>
    <lineage>
        <taxon>Eukaryota</taxon>
        <taxon>Metamonada</taxon>
        <taxon>Diplomonadida</taxon>
        <taxon>Hexamitidae</taxon>
        <taxon>Hexamitinae</taxon>
        <taxon>Hexamita</taxon>
    </lineage>
</organism>
<evidence type="ECO:0000313" key="3">
    <source>
        <dbReference type="EMBL" id="CAI9965906.1"/>
    </source>
</evidence>
<reference evidence="4 5" key="2">
    <citation type="submission" date="2024-07" db="EMBL/GenBank/DDBJ databases">
        <authorList>
            <person name="Akdeniz Z."/>
        </authorList>
    </citation>
    <scope>NUCLEOTIDE SEQUENCE [LARGE SCALE GENOMIC DNA]</scope>
</reference>
<protein>
    <submittedName>
        <fullName evidence="4">Hypothetical_protein</fullName>
    </submittedName>
</protein>
<feature type="region of interest" description="Disordered" evidence="1">
    <location>
        <begin position="250"/>
        <end position="283"/>
    </location>
</feature>
<name>A0AA86UV58_9EUKA</name>
<keyword evidence="5" id="KW-1185">Reference proteome</keyword>
<gene>
    <name evidence="4" type="ORF">HINF_LOCUS51413</name>
    <name evidence="3" type="ORF">HINF_LOCUS53551</name>
</gene>
<proteinExistence type="predicted"/>
<keyword evidence="2" id="KW-1133">Transmembrane helix</keyword>